<dbReference type="HOGENOM" id="CLU_1372373_0_0_1"/>
<sequence length="199" mass="22224">MGERAKETYSTARRRVSVKEVEDEDDLWDKSRIPPPGNILLEGIPSGDHTGEPTRTPAEELNPPTEMKEHVKLAPRVAKPWGQAAEGVLVVATCGRLGGLDEHELDLRLNLGASVTLISQEYLRTLKQLPKLRQEAKMCLHYLTNKDARLENYVHVPVFMNATDGLVIETLAEAYVVPNMMVPILLGEDYHQTYEIGVS</sequence>
<dbReference type="EMBL" id="KN839920">
    <property type="protein sequence ID" value="KIJ58641.1"/>
    <property type="molecule type" value="Genomic_DNA"/>
</dbReference>
<gene>
    <name evidence="2" type="ORF">HYDPIDRAFT_171209</name>
</gene>
<protein>
    <submittedName>
        <fullName evidence="2">Uncharacterized protein</fullName>
    </submittedName>
</protein>
<dbReference type="Proteomes" id="UP000053820">
    <property type="component" value="Unassembled WGS sequence"/>
</dbReference>
<organism evidence="2 3">
    <name type="scientific">Hydnomerulius pinastri MD-312</name>
    <dbReference type="NCBI Taxonomy" id="994086"/>
    <lineage>
        <taxon>Eukaryota</taxon>
        <taxon>Fungi</taxon>
        <taxon>Dikarya</taxon>
        <taxon>Basidiomycota</taxon>
        <taxon>Agaricomycotina</taxon>
        <taxon>Agaricomycetes</taxon>
        <taxon>Agaricomycetidae</taxon>
        <taxon>Boletales</taxon>
        <taxon>Boletales incertae sedis</taxon>
        <taxon>Leucogyrophana</taxon>
    </lineage>
</organism>
<accession>A0A0C9W743</accession>
<reference evidence="2 3" key="1">
    <citation type="submission" date="2014-04" db="EMBL/GenBank/DDBJ databases">
        <title>Evolutionary Origins and Diversification of the Mycorrhizal Mutualists.</title>
        <authorList>
            <consortium name="DOE Joint Genome Institute"/>
            <consortium name="Mycorrhizal Genomics Consortium"/>
            <person name="Kohler A."/>
            <person name="Kuo A."/>
            <person name="Nagy L.G."/>
            <person name="Floudas D."/>
            <person name="Copeland A."/>
            <person name="Barry K.W."/>
            <person name="Cichocki N."/>
            <person name="Veneault-Fourrey C."/>
            <person name="LaButti K."/>
            <person name="Lindquist E.A."/>
            <person name="Lipzen A."/>
            <person name="Lundell T."/>
            <person name="Morin E."/>
            <person name="Murat C."/>
            <person name="Riley R."/>
            <person name="Ohm R."/>
            <person name="Sun H."/>
            <person name="Tunlid A."/>
            <person name="Henrissat B."/>
            <person name="Grigoriev I.V."/>
            <person name="Hibbett D.S."/>
            <person name="Martin F."/>
        </authorList>
    </citation>
    <scope>NUCLEOTIDE SEQUENCE [LARGE SCALE GENOMIC DNA]</scope>
    <source>
        <strain evidence="2 3">MD-312</strain>
    </source>
</reference>
<name>A0A0C9W743_9AGAM</name>
<evidence type="ECO:0000256" key="1">
    <source>
        <dbReference type="SAM" id="MobiDB-lite"/>
    </source>
</evidence>
<keyword evidence="3" id="KW-1185">Reference proteome</keyword>
<dbReference type="AlphaFoldDB" id="A0A0C9W743"/>
<evidence type="ECO:0000313" key="2">
    <source>
        <dbReference type="EMBL" id="KIJ58641.1"/>
    </source>
</evidence>
<proteinExistence type="predicted"/>
<evidence type="ECO:0000313" key="3">
    <source>
        <dbReference type="Proteomes" id="UP000053820"/>
    </source>
</evidence>
<dbReference type="OrthoDB" id="3068303at2759"/>
<feature type="region of interest" description="Disordered" evidence="1">
    <location>
        <begin position="1"/>
        <end position="62"/>
    </location>
</feature>